<evidence type="ECO:0000313" key="2">
    <source>
        <dbReference type="Proteomes" id="UP000796104"/>
    </source>
</evidence>
<gene>
    <name evidence="1" type="ORF">CF123_18365</name>
</gene>
<organism evidence="1 2">
    <name type="scientific">Aeromonas veronii</name>
    <dbReference type="NCBI Taxonomy" id="654"/>
    <lineage>
        <taxon>Bacteria</taxon>
        <taxon>Pseudomonadati</taxon>
        <taxon>Pseudomonadota</taxon>
        <taxon>Gammaproteobacteria</taxon>
        <taxon>Aeromonadales</taxon>
        <taxon>Aeromonadaceae</taxon>
        <taxon>Aeromonas</taxon>
    </lineage>
</organism>
<name>A0AAX2UPA5_AERVE</name>
<sequence length="70" mass="7645">MMKLSTGQDSTLGNYRKMTAAIFGEDSKAVEFLDKKIAESPNGENEEVIVEESQAVLMLSTIHNRGVKGV</sequence>
<dbReference type="EMBL" id="PDXJ01000026">
    <property type="protein sequence ID" value="TND51834.1"/>
    <property type="molecule type" value="Genomic_DNA"/>
</dbReference>
<evidence type="ECO:0000313" key="1">
    <source>
        <dbReference type="EMBL" id="TND51834.1"/>
    </source>
</evidence>
<reference evidence="1" key="1">
    <citation type="submission" date="2017-10" db="EMBL/GenBank/DDBJ databases">
        <authorList>
            <person name="Colston S.M."/>
            <person name="Graf J."/>
        </authorList>
    </citation>
    <scope>NUCLEOTIDE SEQUENCE</scope>
    <source>
        <strain evidence="1">BAQ071013-135</strain>
    </source>
</reference>
<protein>
    <submittedName>
        <fullName evidence="1">Uncharacterized protein</fullName>
    </submittedName>
</protein>
<dbReference type="RefSeq" id="WP_139495284.1">
    <property type="nucleotide sequence ID" value="NZ_AP027934.1"/>
</dbReference>
<dbReference type="Proteomes" id="UP000796104">
    <property type="component" value="Unassembled WGS sequence"/>
</dbReference>
<reference evidence="1" key="2">
    <citation type="journal article" date="2019" name="PLoS ONE">
        <title>Identification and characterization of putative Aeromonas spp. T3SS effectors.</title>
        <authorList>
            <person name="Rangel L.T."/>
            <person name="Marden J."/>
            <person name="Colston S."/>
            <person name="Setubal J.C."/>
            <person name="Graf J."/>
            <person name="Gogarten J.P."/>
        </authorList>
    </citation>
    <scope>NUCLEOTIDE SEQUENCE</scope>
    <source>
        <strain evidence="1">BAQ071013-135</strain>
    </source>
</reference>
<comment type="caution">
    <text evidence="1">The sequence shown here is derived from an EMBL/GenBank/DDBJ whole genome shotgun (WGS) entry which is preliminary data.</text>
</comment>
<dbReference type="AlphaFoldDB" id="A0AAX2UPA5"/>
<proteinExistence type="predicted"/>
<accession>A0AAX2UPA5</accession>